<reference evidence="2" key="1">
    <citation type="submission" date="2023-11" db="EMBL/GenBank/DDBJ databases">
        <authorList>
            <person name="Alioto T."/>
            <person name="Alioto T."/>
            <person name="Gomez Garrido J."/>
        </authorList>
    </citation>
    <scope>NUCLEOTIDE SEQUENCE</scope>
</reference>
<keyword evidence="3" id="KW-1185">Reference proteome</keyword>
<dbReference type="PANTHER" id="PTHR40460:SF1">
    <property type="entry name" value="CSBD-LIKE DOMAIN-CONTAINING PROTEIN"/>
    <property type="match status" value="1"/>
</dbReference>
<sequence>MSDKNTSTLQSYVDSATGAVQSAIGSLTGSQPDQRQAEERKKEAEAKDALSHTGGTVGGYSVSASGVAQNDPNRQDGSWNQTIGSGKEFVGGALGMEGLKQEGQKQNQQGKAQEAQGQLSDLGSGIKDRMSGAVGGAVAGVTGDREAQRRAAEQHDKGKTLQRGVESELDKQAQAQANKQ</sequence>
<protein>
    <recommendedName>
        <fullName evidence="4">CsbD-like domain-containing protein</fullName>
    </recommendedName>
</protein>
<organism evidence="2 3">
    <name type="scientific">Lecanosticta acicola</name>
    <dbReference type="NCBI Taxonomy" id="111012"/>
    <lineage>
        <taxon>Eukaryota</taxon>
        <taxon>Fungi</taxon>
        <taxon>Dikarya</taxon>
        <taxon>Ascomycota</taxon>
        <taxon>Pezizomycotina</taxon>
        <taxon>Dothideomycetes</taxon>
        <taxon>Dothideomycetidae</taxon>
        <taxon>Mycosphaerellales</taxon>
        <taxon>Mycosphaerellaceae</taxon>
        <taxon>Lecanosticta</taxon>
    </lineage>
</organism>
<feature type="compositionally biased region" description="Basic and acidic residues" evidence="1">
    <location>
        <begin position="35"/>
        <end position="50"/>
    </location>
</feature>
<dbReference type="Proteomes" id="UP001296104">
    <property type="component" value="Unassembled WGS sequence"/>
</dbReference>
<proteinExistence type="predicted"/>
<evidence type="ECO:0000313" key="2">
    <source>
        <dbReference type="EMBL" id="CAK4032493.1"/>
    </source>
</evidence>
<accession>A0AAI8Z4X5</accession>
<name>A0AAI8Z4X5_9PEZI</name>
<feature type="compositionally biased region" description="Polar residues" evidence="1">
    <location>
        <begin position="62"/>
        <end position="84"/>
    </location>
</feature>
<feature type="region of interest" description="Disordered" evidence="1">
    <location>
        <begin position="23"/>
        <end position="180"/>
    </location>
</feature>
<evidence type="ECO:0008006" key="4">
    <source>
        <dbReference type="Google" id="ProtNLM"/>
    </source>
</evidence>
<gene>
    <name evidence="2" type="ORF">LECACI_7A007651</name>
</gene>
<dbReference type="PANTHER" id="PTHR40460">
    <property type="entry name" value="CHROMOSOME 1, WHOLE GENOME SHOTGUN SEQUENCE"/>
    <property type="match status" value="1"/>
</dbReference>
<feature type="compositionally biased region" description="Basic and acidic residues" evidence="1">
    <location>
        <begin position="143"/>
        <end position="171"/>
    </location>
</feature>
<feature type="compositionally biased region" description="Polar residues" evidence="1">
    <location>
        <begin position="23"/>
        <end position="33"/>
    </location>
</feature>
<evidence type="ECO:0000256" key="1">
    <source>
        <dbReference type="SAM" id="MobiDB-lite"/>
    </source>
</evidence>
<dbReference type="AlphaFoldDB" id="A0AAI8Z4X5"/>
<comment type="caution">
    <text evidence="2">The sequence shown here is derived from an EMBL/GenBank/DDBJ whole genome shotgun (WGS) entry which is preliminary data.</text>
</comment>
<feature type="compositionally biased region" description="Low complexity" evidence="1">
    <location>
        <begin position="104"/>
        <end position="119"/>
    </location>
</feature>
<dbReference type="EMBL" id="CAVMBE010000064">
    <property type="protein sequence ID" value="CAK4032493.1"/>
    <property type="molecule type" value="Genomic_DNA"/>
</dbReference>
<evidence type="ECO:0000313" key="3">
    <source>
        <dbReference type="Proteomes" id="UP001296104"/>
    </source>
</evidence>